<dbReference type="InterPro" id="IPR013131">
    <property type="entry name" value="Mannitol_DH_N"/>
</dbReference>
<keyword evidence="1" id="KW-0560">Oxidoreductase</keyword>
<feature type="domain" description="Mannitol dehydrogenase C-terminal" evidence="5">
    <location>
        <begin position="275"/>
        <end position="435"/>
    </location>
</feature>
<dbReference type="InterPro" id="IPR013118">
    <property type="entry name" value="Mannitol_DH_C"/>
</dbReference>
<dbReference type="InterPro" id="IPR008927">
    <property type="entry name" value="6-PGluconate_DH-like_C_sf"/>
</dbReference>
<dbReference type="Gene3D" id="1.10.1040.10">
    <property type="entry name" value="N-(1-d-carboxylethyl)-l-norvaline Dehydrogenase, domain 2"/>
    <property type="match status" value="1"/>
</dbReference>
<evidence type="ECO:0000259" key="5">
    <source>
        <dbReference type="Pfam" id="PF08125"/>
    </source>
</evidence>
<dbReference type="InterPro" id="IPR036291">
    <property type="entry name" value="NAD(P)-bd_dom_sf"/>
</dbReference>
<evidence type="ECO:0000313" key="7">
    <source>
        <dbReference type="Proteomes" id="UP001239167"/>
    </source>
</evidence>
<comment type="catalytic activity">
    <reaction evidence="3">
        <text>D-mannitol 1-phosphate + NAD(+) = beta-D-fructose 6-phosphate + NADH + H(+)</text>
        <dbReference type="Rhea" id="RHEA:19661"/>
        <dbReference type="ChEBI" id="CHEBI:15378"/>
        <dbReference type="ChEBI" id="CHEBI:57540"/>
        <dbReference type="ChEBI" id="CHEBI:57634"/>
        <dbReference type="ChEBI" id="CHEBI:57945"/>
        <dbReference type="ChEBI" id="CHEBI:61381"/>
        <dbReference type="EC" id="1.1.1.17"/>
    </reaction>
</comment>
<name>A0ABT9Y4I7_9FIRM</name>
<accession>A0ABT9Y4I7</accession>
<evidence type="ECO:0000256" key="1">
    <source>
        <dbReference type="ARBA" id="ARBA00023002"/>
    </source>
</evidence>
<dbReference type="Pfam" id="PF01232">
    <property type="entry name" value="Mannitol_dh"/>
    <property type="match status" value="1"/>
</dbReference>
<organism evidence="6 7">
    <name type="scientific">Pectinatus haikarae</name>
    <dbReference type="NCBI Taxonomy" id="349096"/>
    <lineage>
        <taxon>Bacteria</taxon>
        <taxon>Bacillati</taxon>
        <taxon>Bacillota</taxon>
        <taxon>Negativicutes</taxon>
        <taxon>Selenomonadales</taxon>
        <taxon>Selenomonadaceae</taxon>
        <taxon>Pectinatus</taxon>
    </lineage>
</organism>
<dbReference type="SUPFAM" id="SSF51735">
    <property type="entry name" value="NAD(P)-binding Rossmann-fold domains"/>
    <property type="match status" value="1"/>
</dbReference>
<feature type="domain" description="Mannitol dehydrogenase N-terminal" evidence="4">
    <location>
        <begin position="18"/>
        <end position="264"/>
    </location>
</feature>
<keyword evidence="7" id="KW-1185">Reference proteome</keyword>
<evidence type="ECO:0000256" key="3">
    <source>
        <dbReference type="ARBA" id="ARBA00048615"/>
    </source>
</evidence>
<keyword evidence="2" id="KW-0520">NAD</keyword>
<gene>
    <name evidence="6" type="ORF">J2S01_000439</name>
</gene>
<dbReference type="Gene3D" id="3.40.50.720">
    <property type="entry name" value="NAD(P)-binding Rossmann-like Domain"/>
    <property type="match status" value="1"/>
</dbReference>
<dbReference type="PANTHER" id="PTHR30524">
    <property type="entry name" value="MANNITOL-1-PHOSPHATE 5-DEHYDROGENASE"/>
    <property type="match status" value="1"/>
</dbReference>
<evidence type="ECO:0000259" key="4">
    <source>
        <dbReference type="Pfam" id="PF01232"/>
    </source>
</evidence>
<dbReference type="Pfam" id="PF08125">
    <property type="entry name" value="Mannitol_dh_C"/>
    <property type="match status" value="1"/>
</dbReference>
<dbReference type="Proteomes" id="UP001239167">
    <property type="component" value="Unassembled WGS sequence"/>
</dbReference>
<proteinExistence type="predicted"/>
<sequence length="494" mass="56332">MQTLNLMLHPELKNDLPEKIIQFGEGNFLRCFIGWMIDRLNKKNIFNGRIVAVQPTPHGRVIGKLNAQDGLYTTVLRGVQNGATVNEKEIITSVSRGINPYTDWQKVLKCAEDPAIEYVFSNTTEAGLSYNNEDKAEMTPPQSFPGKLTLYLYHRYRYYNGAADKGMYIIPCELLEDNGILLKKLIMKYARQWNLPASFCEWLNEHNKFYNTLVDRVVSGYPKDEAEEFNKELGYADELLVCGEPFHFFAIEGDDCLKEKLPLQKVGLNVAVESDITKYRQRKVRLLNGGHTANVPAAFLAGLDTVAEMMQDKTAGRFACHTIREIILPSVDMDKKMLEDFAEAVIERFQNPFIKHYLLSILLNSTSKFKIRVLPSLLDYHRKFGEFPQELLFAFAAYIFVYKPVRVDKNHLYGLRDGIEYELTDDEENIIKLDAAWKLYNGTPEGAEATAAAVIEDVVLWDADLAELNIVQSVGAYLYRLDKEGSRSVMESLL</sequence>
<evidence type="ECO:0000256" key="2">
    <source>
        <dbReference type="ARBA" id="ARBA00023027"/>
    </source>
</evidence>
<dbReference type="PANTHER" id="PTHR30524:SF0">
    <property type="entry name" value="ALTRONATE OXIDOREDUCTASE-RELATED"/>
    <property type="match status" value="1"/>
</dbReference>
<dbReference type="EMBL" id="JAUSUE010000002">
    <property type="protein sequence ID" value="MDQ0202746.1"/>
    <property type="molecule type" value="Genomic_DNA"/>
</dbReference>
<dbReference type="NCBIfam" id="NF002969">
    <property type="entry name" value="PRK03643.1"/>
    <property type="match status" value="1"/>
</dbReference>
<protein>
    <submittedName>
        <fullName evidence="6">Mannitol-1-phosphate/altronate dehydrogenase</fullName>
    </submittedName>
</protein>
<comment type="caution">
    <text evidence="6">The sequence shown here is derived from an EMBL/GenBank/DDBJ whole genome shotgun (WGS) entry which is preliminary data.</text>
</comment>
<dbReference type="SUPFAM" id="SSF48179">
    <property type="entry name" value="6-phosphogluconate dehydrogenase C-terminal domain-like"/>
    <property type="match status" value="1"/>
</dbReference>
<evidence type="ECO:0000313" key="6">
    <source>
        <dbReference type="EMBL" id="MDQ0202746.1"/>
    </source>
</evidence>
<reference evidence="6 7" key="1">
    <citation type="submission" date="2023-07" db="EMBL/GenBank/DDBJ databases">
        <title>Genomic Encyclopedia of Type Strains, Phase IV (KMG-IV): sequencing the most valuable type-strain genomes for metagenomic binning, comparative biology and taxonomic classification.</title>
        <authorList>
            <person name="Goeker M."/>
        </authorList>
    </citation>
    <scope>NUCLEOTIDE SEQUENCE [LARGE SCALE GENOMIC DNA]</scope>
    <source>
        <strain evidence="6 7">DSM 16980</strain>
    </source>
</reference>
<dbReference type="RefSeq" id="WP_307222671.1">
    <property type="nucleotide sequence ID" value="NZ_CP116940.1"/>
</dbReference>
<dbReference type="InterPro" id="IPR013328">
    <property type="entry name" value="6PGD_dom2"/>
</dbReference>